<evidence type="ECO:0000256" key="2">
    <source>
        <dbReference type="SAM" id="Phobius"/>
    </source>
</evidence>
<name>A0A140L151_9FIRM</name>
<evidence type="ECO:0000313" key="4">
    <source>
        <dbReference type="EMBL" id="KXG74276.1"/>
    </source>
</evidence>
<dbReference type="PATRIC" id="fig|520762.4.peg.2738"/>
<comment type="caution">
    <text evidence="4">The sequence shown here is derived from an EMBL/GenBank/DDBJ whole genome shotgun (WGS) entry which is preliminary data.</text>
</comment>
<organism evidence="4 5">
    <name type="scientific">Thermotalea metallivorans</name>
    <dbReference type="NCBI Taxonomy" id="520762"/>
    <lineage>
        <taxon>Bacteria</taxon>
        <taxon>Bacillati</taxon>
        <taxon>Bacillota</taxon>
        <taxon>Clostridia</taxon>
        <taxon>Peptostreptococcales</taxon>
        <taxon>Thermotaleaceae</taxon>
        <taxon>Thermotalea</taxon>
    </lineage>
</organism>
<reference evidence="4 5" key="1">
    <citation type="submission" date="2015-12" db="EMBL/GenBank/DDBJ databases">
        <title>Draft genome sequence of the thermoanaerobe Thermotalea metallivorans, an isolate from the runoff channel of the Great Artesian Basin, Australia.</title>
        <authorList>
            <person name="Patel B.K."/>
        </authorList>
    </citation>
    <scope>NUCLEOTIDE SEQUENCE [LARGE SCALE GENOMIC DNA]</scope>
    <source>
        <strain evidence="4 5">B2-1</strain>
    </source>
</reference>
<keyword evidence="2" id="KW-1133">Transmembrane helix</keyword>
<feature type="transmembrane region" description="Helical" evidence="2">
    <location>
        <begin position="227"/>
        <end position="253"/>
    </location>
</feature>
<dbReference type="EMBL" id="LOEE01000059">
    <property type="protein sequence ID" value="KXG74276.1"/>
    <property type="molecule type" value="Genomic_DNA"/>
</dbReference>
<protein>
    <recommendedName>
        <fullName evidence="3">TPM domain-containing protein</fullName>
    </recommendedName>
</protein>
<dbReference type="STRING" id="520762.AN619_24680"/>
<dbReference type="Proteomes" id="UP000070456">
    <property type="component" value="Unassembled WGS sequence"/>
</dbReference>
<accession>A0A140L151</accession>
<keyword evidence="5" id="KW-1185">Reference proteome</keyword>
<evidence type="ECO:0000259" key="3">
    <source>
        <dbReference type="Pfam" id="PF04536"/>
    </source>
</evidence>
<sequence>MKPTFHLLGEDCRQLANRREEETLKRGKLLLWSILCIIFLVNGSVVFGDVVFPSPTRAFYVGDFAGILSDEVENFVIHTNRNYEKTEEKPQVVVVTVPSLQGLDVESYAVRLFEQWKIGNQKYDNGVLLLLALEDRKVRIEVGYGLEGAIPDGLAGEILDTVKGDLSDGNYSEGLKYAFYLISQAVNREYNFEDRGIFGEGYDPNMEKPLQSYDDEGGVTLPPIFKIAGILLILLLLWMDYYFLGGFFTGLLLRGFFHGGRGGRGGGGGFGGGSSGGGGRSGGGGSSRGF</sequence>
<dbReference type="Pfam" id="PF04536">
    <property type="entry name" value="TPM_phosphatase"/>
    <property type="match status" value="1"/>
</dbReference>
<evidence type="ECO:0000313" key="5">
    <source>
        <dbReference type="Proteomes" id="UP000070456"/>
    </source>
</evidence>
<dbReference type="PANTHER" id="PTHR30373:SF2">
    <property type="entry name" value="UPF0603 PROTEIN YGCG"/>
    <property type="match status" value="1"/>
</dbReference>
<keyword evidence="2" id="KW-0812">Transmembrane</keyword>
<dbReference type="OrthoDB" id="9810918at2"/>
<feature type="domain" description="TPM" evidence="3">
    <location>
        <begin position="61"/>
        <end position="181"/>
    </location>
</feature>
<dbReference type="AlphaFoldDB" id="A0A140L151"/>
<proteinExistence type="predicted"/>
<feature type="region of interest" description="Disordered" evidence="1">
    <location>
        <begin position="268"/>
        <end position="290"/>
    </location>
</feature>
<dbReference type="InterPro" id="IPR007621">
    <property type="entry name" value="TPM_dom"/>
</dbReference>
<keyword evidence="2" id="KW-0472">Membrane</keyword>
<gene>
    <name evidence="4" type="ORF">AN619_24680</name>
</gene>
<evidence type="ECO:0000256" key="1">
    <source>
        <dbReference type="SAM" id="MobiDB-lite"/>
    </source>
</evidence>
<dbReference type="Gene3D" id="3.10.310.50">
    <property type="match status" value="1"/>
</dbReference>
<dbReference type="PANTHER" id="PTHR30373">
    <property type="entry name" value="UPF0603 PROTEIN YGCG"/>
    <property type="match status" value="1"/>
</dbReference>
<dbReference type="RefSeq" id="WP_068557377.1">
    <property type="nucleotide sequence ID" value="NZ_LOEE01000059.1"/>
</dbReference>
<feature type="transmembrane region" description="Helical" evidence="2">
    <location>
        <begin position="29"/>
        <end position="52"/>
    </location>
</feature>